<protein>
    <recommendedName>
        <fullName evidence="3">Peroxisomal membrane protein 4</fullName>
    </recommendedName>
</protein>
<dbReference type="EMBL" id="UYRV01009419">
    <property type="protein sequence ID" value="VDK56510.1"/>
    <property type="molecule type" value="Genomic_DNA"/>
</dbReference>
<evidence type="ECO:0000313" key="2">
    <source>
        <dbReference type="Proteomes" id="UP000271889"/>
    </source>
</evidence>
<sequence>MVFLFGEQAFVQKISTILRMTKTHALNLAKFSFFYRLLKELIMRLDGVKGDIPREWHSFVAAGIIGYFVFGEDNPVNAQINMYLLSRILIGIVKLLLKKEVLPKPNFHFYPLYAAFCWAASLWLFEHHTDVLQGSLVKSMTYLHKDINY</sequence>
<feature type="non-terminal residue" evidence="1">
    <location>
        <position position="149"/>
    </location>
</feature>
<dbReference type="GO" id="GO:0005778">
    <property type="term" value="C:peroxisomal membrane"/>
    <property type="evidence" value="ECO:0007669"/>
    <property type="project" value="TreeGrafter"/>
</dbReference>
<dbReference type="InterPro" id="IPR019531">
    <property type="entry name" value="Pmp4"/>
</dbReference>
<evidence type="ECO:0008006" key="3">
    <source>
        <dbReference type="Google" id="ProtNLM"/>
    </source>
</evidence>
<dbReference type="PANTHER" id="PTHR15460:SF3">
    <property type="entry name" value="PEROXISOMAL MEMBRANE PROTEIN 4"/>
    <property type="match status" value="1"/>
</dbReference>
<gene>
    <name evidence="1" type="ORF">CGOC_LOCUS3678</name>
</gene>
<accession>A0A3P6RP32</accession>
<dbReference type="OrthoDB" id="39659at2759"/>
<keyword evidence="2" id="KW-1185">Reference proteome</keyword>
<reference evidence="1 2" key="1">
    <citation type="submission" date="2018-11" db="EMBL/GenBank/DDBJ databases">
        <authorList>
            <consortium name="Pathogen Informatics"/>
        </authorList>
    </citation>
    <scope>NUCLEOTIDE SEQUENCE [LARGE SCALE GENOMIC DNA]</scope>
</reference>
<dbReference type="Proteomes" id="UP000271889">
    <property type="component" value="Unassembled WGS sequence"/>
</dbReference>
<dbReference type="PANTHER" id="PTHR15460">
    <property type="entry name" value="PEROXISOMAL MEMBRANE PROTEIN 4"/>
    <property type="match status" value="1"/>
</dbReference>
<organism evidence="1 2">
    <name type="scientific">Cylicostephanus goldi</name>
    <name type="common">Nematode worm</name>
    <dbReference type="NCBI Taxonomy" id="71465"/>
    <lineage>
        <taxon>Eukaryota</taxon>
        <taxon>Metazoa</taxon>
        <taxon>Ecdysozoa</taxon>
        <taxon>Nematoda</taxon>
        <taxon>Chromadorea</taxon>
        <taxon>Rhabditida</taxon>
        <taxon>Rhabditina</taxon>
        <taxon>Rhabditomorpha</taxon>
        <taxon>Strongyloidea</taxon>
        <taxon>Strongylidae</taxon>
        <taxon>Cylicostephanus</taxon>
    </lineage>
</organism>
<dbReference type="AlphaFoldDB" id="A0A3P6RP32"/>
<name>A0A3P6RP32_CYLGO</name>
<proteinExistence type="predicted"/>
<evidence type="ECO:0000313" key="1">
    <source>
        <dbReference type="EMBL" id="VDK56510.1"/>
    </source>
</evidence>